<keyword evidence="2" id="KW-1185">Reference proteome</keyword>
<feature type="non-terminal residue" evidence="1">
    <location>
        <position position="1"/>
    </location>
</feature>
<evidence type="ECO:0000313" key="2">
    <source>
        <dbReference type="Proteomes" id="UP000789759"/>
    </source>
</evidence>
<proteinExistence type="predicted"/>
<sequence length="91" mass="10720">SILQICCPISVVLDLNMKLLLFNSERIIIVRKLLDNVYAQYKEFRTTIIEDTSDSSRNYFRKHCNEKLNNTSNVLEEYLIAIRENCNSLDF</sequence>
<dbReference type="Proteomes" id="UP000789759">
    <property type="component" value="Unassembled WGS sequence"/>
</dbReference>
<accession>A0A9N9IR52</accession>
<organism evidence="1 2">
    <name type="scientific">Cetraspora pellucida</name>
    <dbReference type="NCBI Taxonomy" id="1433469"/>
    <lineage>
        <taxon>Eukaryota</taxon>
        <taxon>Fungi</taxon>
        <taxon>Fungi incertae sedis</taxon>
        <taxon>Mucoromycota</taxon>
        <taxon>Glomeromycotina</taxon>
        <taxon>Glomeromycetes</taxon>
        <taxon>Diversisporales</taxon>
        <taxon>Gigasporaceae</taxon>
        <taxon>Cetraspora</taxon>
    </lineage>
</organism>
<dbReference type="AlphaFoldDB" id="A0A9N9IR52"/>
<reference evidence="1" key="1">
    <citation type="submission" date="2021-06" db="EMBL/GenBank/DDBJ databases">
        <authorList>
            <person name="Kallberg Y."/>
            <person name="Tangrot J."/>
            <person name="Rosling A."/>
        </authorList>
    </citation>
    <scope>NUCLEOTIDE SEQUENCE</scope>
    <source>
        <strain evidence="1">FL966</strain>
    </source>
</reference>
<protein>
    <submittedName>
        <fullName evidence="1">15952_t:CDS:1</fullName>
    </submittedName>
</protein>
<comment type="caution">
    <text evidence="1">The sequence shown here is derived from an EMBL/GenBank/DDBJ whole genome shotgun (WGS) entry which is preliminary data.</text>
</comment>
<name>A0A9N9IR52_9GLOM</name>
<gene>
    <name evidence="1" type="ORF">CPELLU_LOCUS14400</name>
</gene>
<dbReference type="EMBL" id="CAJVQA010017008">
    <property type="protein sequence ID" value="CAG8746353.1"/>
    <property type="molecule type" value="Genomic_DNA"/>
</dbReference>
<evidence type="ECO:0000313" key="1">
    <source>
        <dbReference type="EMBL" id="CAG8746353.1"/>
    </source>
</evidence>